<dbReference type="EMBL" id="CP009246">
    <property type="protein sequence ID" value="APT86833.1"/>
    <property type="molecule type" value="Genomic_DNA"/>
</dbReference>
<keyword evidence="2" id="KW-0812">Transmembrane</keyword>
<feature type="region of interest" description="Disordered" evidence="1">
    <location>
        <begin position="142"/>
        <end position="217"/>
    </location>
</feature>
<dbReference type="STRING" id="28028.CFLV_06290"/>
<dbReference type="GeneID" id="82880321"/>
<dbReference type="Proteomes" id="UP000185479">
    <property type="component" value="Chromosome"/>
</dbReference>
<gene>
    <name evidence="4" type="primary">fxsA</name>
    <name evidence="4" type="ORF">CFL01nite_06190</name>
    <name evidence="3" type="ORF">CFLV_06290</name>
</gene>
<keyword evidence="2" id="KW-1133">Transmembrane helix</keyword>
<dbReference type="EMBL" id="BJNB01000006">
    <property type="protein sequence ID" value="GEB97124.1"/>
    <property type="molecule type" value="Genomic_DNA"/>
</dbReference>
<dbReference type="NCBIfam" id="NF008528">
    <property type="entry name" value="PRK11463.1-2"/>
    <property type="match status" value="1"/>
</dbReference>
<dbReference type="PANTHER" id="PTHR35335">
    <property type="entry name" value="UPF0716 PROTEIN FXSA"/>
    <property type="match status" value="1"/>
</dbReference>
<feature type="compositionally biased region" description="Basic and acidic residues" evidence="1">
    <location>
        <begin position="196"/>
        <end position="205"/>
    </location>
</feature>
<evidence type="ECO:0000256" key="1">
    <source>
        <dbReference type="SAM" id="MobiDB-lite"/>
    </source>
</evidence>
<dbReference type="AlphaFoldDB" id="A0A1L7CLW2"/>
<accession>A0A1L7CLW2</accession>
<dbReference type="PANTHER" id="PTHR35335:SF1">
    <property type="entry name" value="UPF0716 PROTEIN FXSA"/>
    <property type="match status" value="1"/>
</dbReference>
<dbReference type="OrthoDB" id="4422778at2"/>
<dbReference type="GO" id="GO:0016020">
    <property type="term" value="C:membrane"/>
    <property type="evidence" value="ECO:0007669"/>
    <property type="project" value="InterPro"/>
</dbReference>
<protein>
    <submittedName>
        <fullName evidence="3 4">FxsA</fullName>
    </submittedName>
</protein>
<evidence type="ECO:0000313" key="6">
    <source>
        <dbReference type="Proteomes" id="UP000315353"/>
    </source>
</evidence>
<dbReference type="RefSeq" id="WP_075729799.1">
    <property type="nucleotide sequence ID" value="NZ_BJNB01000006.1"/>
</dbReference>
<evidence type="ECO:0000313" key="5">
    <source>
        <dbReference type="Proteomes" id="UP000185479"/>
    </source>
</evidence>
<reference evidence="4 6" key="2">
    <citation type="submission" date="2019-06" db="EMBL/GenBank/DDBJ databases">
        <title>Whole genome shotgun sequence of Corynebacterium flavescens NBRC 14136.</title>
        <authorList>
            <person name="Hosoyama A."/>
            <person name="Uohara A."/>
            <person name="Ohji S."/>
            <person name="Ichikawa N."/>
        </authorList>
    </citation>
    <scope>NUCLEOTIDE SEQUENCE [LARGE SCALE GENOMIC DNA]</scope>
    <source>
        <strain evidence="4 6">NBRC 14136</strain>
    </source>
</reference>
<feature type="compositionally biased region" description="Low complexity" evidence="1">
    <location>
        <begin position="144"/>
        <end position="161"/>
    </location>
</feature>
<organism evidence="3 5">
    <name type="scientific">Corynebacterium flavescens</name>
    <dbReference type="NCBI Taxonomy" id="28028"/>
    <lineage>
        <taxon>Bacteria</taxon>
        <taxon>Bacillati</taxon>
        <taxon>Actinomycetota</taxon>
        <taxon>Actinomycetes</taxon>
        <taxon>Mycobacteriales</taxon>
        <taxon>Corynebacteriaceae</taxon>
        <taxon>Corynebacterium</taxon>
    </lineage>
</organism>
<evidence type="ECO:0000256" key="2">
    <source>
        <dbReference type="SAM" id="Phobius"/>
    </source>
</evidence>
<evidence type="ECO:0000313" key="4">
    <source>
        <dbReference type="EMBL" id="GEB97124.1"/>
    </source>
</evidence>
<feature type="transmembrane region" description="Helical" evidence="2">
    <location>
        <begin position="26"/>
        <end position="46"/>
    </location>
</feature>
<evidence type="ECO:0000313" key="3">
    <source>
        <dbReference type="EMBL" id="APT86833.1"/>
    </source>
</evidence>
<dbReference type="InterPro" id="IPR007313">
    <property type="entry name" value="FxsA"/>
</dbReference>
<keyword evidence="2" id="KW-0472">Membrane</keyword>
<feature type="transmembrane region" description="Helical" evidence="2">
    <location>
        <begin position="78"/>
        <end position="104"/>
    </location>
</feature>
<dbReference type="Proteomes" id="UP000315353">
    <property type="component" value="Unassembled WGS sequence"/>
</dbReference>
<sequence length="217" mass="23320">MPFLVFFVYIFLETLAFWAVSRWIGLGWALLALFVCMFFGMSIAGFEVRRLMSHQVVKGEDGVYYMDSSQAGKTAGNVGLTLLGGFLLSMPGFVSTGLGILLILPPTRAFIRTIAAASLYRKIENVGARMYEASPMHNNHASYGSFGTPPSAAAGSSHPSMGGIGSGTEVIEEEEIHRWSEQVSPEDFSSPGGTEGTKRTDHPDDSEGPSDSPRGGK</sequence>
<name>A0A1L7CLW2_CORFL</name>
<dbReference type="KEGG" id="cfc:CFLV_06290"/>
<reference evidence="3 5" key="1">
    <citation type="submission" date="2014-08" db="EMBL/GenBank/DDBJ databases">
        <title>Complete genome sequence of Corynebacterium flavescens OJ8(T)(=DSM 20296(T)), isolated from cheese.</title>
        <authorList>
            <person name="Ruckert C."/>
            <person name="Albersmeier A."/>
            <person name="Winkler A."/>
            <person name="Kalinowski J."/>
        </authorList>
    </citation>
    <scope>NUCLEOTIDE SEQUENCE [LARGE SCALE GENOMIC DNA]</scope>
    <source>
        <strain evidence="3 5">OJ8</strain>
    </source>
</reference>
<proteinExistence type="predicted"/>
<keyword evidence="5" id="KW-1185">Reference proteome</keyword>
<dbReference type="Pfam" id="PF04186">
    <property type="entry name" value="FxsA"/>
    <property type="match status" value="1"/>
</dbReference>